<dbReference type="GO" id="GO:0008236">
    <property type="term" value="F:serine-type peptidase activity"/>
    <property type="evidence" value="ECO:0007669"/>
    <property type="project" value="InterPro"/>
</dbReference>
<dbReference type="AlphaFoldDB" id="A0A443YKM6"/>
<dbReference type="Gene3D" id="3.90.226.10">
    <property type="entry name" value="2-enoyl-CoA Hydratase, Chain A, domain 1"/>
    <property type="match status" value="1"/>
</dbReference>
<dbReference type="InterPro" id="IPR005151">
    <property type="entry name" value="Tail-specific_protease"/>
</dbReference>
<feature type="signal peptide" evidence="1">
    <location>
        <begin position="1"/>
        <end position="17"/>
    </location>
</feature>
<dbReference type="SMART" id="SM00245">
    <property type="entry name" value="TSPc"/>
    <property type="match status" value="1"/>
</dbReference>
<feature type="domain" description="Tail specific protease" evidence="2">
    <location>
        <begin position="198"/>
        <end position="450"/>
    </location>
</feature>
<evidence type="ECO:0000313" key="3">
    <source>
        <dbReference type="EMBL" id="RWU04301.1"/>
    </source>
</evidence>
<dbReference type="SUPFAM" id="SSF52096">
    <property type="entry name" value="ClpP/crotonase"/>
    <property type="match status" value="1"/>
</dbReference>
<keyword evidence="4" id="KW-1185">Reference proteome</keyword>
<dbReference type="RefSeq" id="WP_113648897.1">
    <property type="nucleotide sequence ID" value="NZ_QMHN01000007.1"/>
</dbReference>
<sequence length="467" mass="52322">MKKLLYLLTLIFPLSIAAQQANCPCEQVLSQLIKKVETEYPGFSAKTKETFLYNGFKENLAKQAKQADSLNCQKLLKQYTDFFKDPHLWVGANGAPFSNGITGSVESVNIDIQDFQKQVSKTKDSLEGIWSTDGYRIGVKKVGKDEYVGFIIEAESAQWKPKEIKFKLFANGTFEYALRDKSLKTGNYTLYKEGVLFLSEVSVALVKQSPQSTTSKQAVAHRLNELEGFYFKKLTAKTVLLKLPSFEYQYLKQITQLIEDNKAGLENTENLIVDLRGNPGGTTDAYQKLLPYIMGKSIRNTGAEFLATQTYINNLEAYKKTLDKNAPTANIDKNIAALKANLGQFVNFNDAGQPVYIEKVEVAPKSPKHIVILANKGSGSSAEYFLFVVKQSKKVKILGIPSYGALDYGNAYLVDFGCPGYQVLMPTYRALRLPDYPIDNIGIQPDVYMDKSVKDWVAFAVKYLEEE</sequence>
<dbReference type="GO" id="GO:0006508">
    <property type="term" value="P:proteolysis"/>
    <property type="evidence" value="ECO:0007669"/>
    <property type="project" value="InterPro"/>
</dbReference>
<protein>
    <recommendedName>
        <fullName evidence="2">Tail specific protease domain-containing protein</fullName>
    </recommendedName>
</protein>
<accession>A0A443YKM6</accession>
<gene>
    <name evidence="3" type="ORF">DPV69_18425</name>
</gene>
<dbReference type="Pfam" id="PF03572">
    <property type="entry name" value="Peptidase_S41"/>
    <property type="match status" value="1"/>
</dbReference>
<evidence type="ECO:0000256" key="1">
    <source>
        <dbReference type="SAM" id="SignalP"/>
    </source>
</evidence>
<evidence type="ECO:0000259" key="2">
    <source>
        <dbReference type="SMART" id="SM00245"/>
    </source>
</evidence>
<evidence type="ECO:0000313" key="4">
    <source>
        <dbReference type="Proteomes" id="UP000284120"/>
    </source>
</evidence>
<name>A0A443YKM6_9SPHI</name>
<proteinExistence type="predicted"/>
<reference evidence="3 4" key="1">
    <citation type="submission" date="2018-06" db="EMBL/GenBank/DDBJ databases">
        <title>Pedobacter endophyticus sp. nov., an endophytic bacterium isolated from a leaf of Triticum aestivum.</title>
        <authorList>
            <person name="Zhang L."/>
        </authorList>
    </citation>
    <scope>NUCLEOTIDE SEQUENCE [LARGE SCALE GENOMIC DNA]</scope>
    <source>
        <strain evidence="3 4">CM134L-2</strain>
    </source>
</reference>
<feature type="chain" id="PRO_5019285954" description="Tail specific protease domain-containing protein" evidence="1">
    <location>
        <begin position="18"/>
        <end position="467"/>
    </location>
</feature>
<organism evidence="3 4">
    <name type="scientific">Pedobacter chitinilyticus</name>
    <dbReference type="NCBI Taxonomy" id="2233776"/>
    <lineage>
        <taxon>Bacteria</taxon>
        <taxon>Pseudomonadati</taxon>
        <taxon>Bacteroidota</taxon>
        <taxon>Sphingobacteriia</taxon>
        <taxon>Sphingobacteriales</taxon>
        <taxon>Sphingobacteriaceae</taxon>
        <taxon>Pedobacter</taxon>
    </lineage>
</organism>
<dbReference type="InterPro" id="IPR029045">
    <property type="entry name" value="ClpP/crotonase-like_dom_sf"/>
</dbReference>
<keyword evidence="1" id="KW-0732">Signal</keyword>
<dbReference type="Proteomes" id="UP000284120">
    <property type="component" value="Unassembled WGS sequence"/>
</dbReference>
<dbReference type="OrthoDB" id="2327485at2"/>
<comment type="caution">
    <text evidence="3">The sequence shown here is derived from an EMBL/GenBank/DDBJ whole genome shotgun (WGS) entry which is preliminary data.</text>
</comment>
<dbReference type="EMBL" id="SAYW01000007">
    <property type="protein sequence ID" value="RWU04301.1"/>
    <property type="molecule type" value="Genomic_DNA"/>
</dbReference>